<dbReference type="OrthoDB" id="5975154at2759"/>
<comment type="catalytic activity">
    <reaction evidence="18">
        <text>K(+)(in) = K(+)(out)</text>
        <dbReference type="Rhea" id="RHEA:29463"/>
        <dbReference type="ChEBI" id="CHEBI:29103"/>
    </reaction>
</comment>
<keyword evidence="13" id="KW-0325">Glycoprotein</keyword>
<evidence type="ECO:0000256" key="10">
    <source>
        <dbReference type="ARBA" id="ARBA00023136"/>
    </source>
</evidence>
<keyword evidence="4" id="KW-1003">Cell membrane</keyword>
<dbReference type="Pfam" id="PF02931">
    <property type="entry name" value="Neur_chan_LBD"/>
    <property type="match status" value="1"/>
</dbReference>
<evidence type="ECO:0000256" key="16">
    <source>
        <dbReference type="ARBA" id="ARBA00023303"/>
    </source>
</evidence>
<dbReference type="GO" id="GO:0045211">
    <property type="term" value="C:postsynaptic membrane"/>
    <property type="evidence" value="ECO:0007669"/>
    <property type="project" value="UniProtKB-SubCell"/>
</dbReference>
<evidence type="ECO:0000259" key="22">
    <source>
        <dbReference type="Pfam" id="PF02932"/>
    </source>
</evidence>
<dbReference type="InterPro" id="IPR036734">
    <property type="entry name" value="Neur_chan_lig-bd_sf"/>
</dbReference>
<dbReference type="PRINTS" id="PR00252">
    <property type="entry name" value="NRIONCHANNEL"/>
</dbReference>
<proteinExistence type="inferred from homology"/>
<feature type="signal peptide" evidence="20">
    <location>
        <begin position="1"/>
        <end position="22"/>
    </location>
</feature>
<comment type="subcellular location">
    <subcellularLocation>
        <location evidence="17">Postsynaptic cell membrane</location>
        <topology evidence="17">Multi-pass membrane protein</topology>
    </subcellularLocation>
</comment>
<keyword evidence="15" id="KW-1071">Ligand-gated ion channel</keyword>
<dbReference type="CTD" id="1146"/>
<dbReference type="InParanoid" id="A0A6P7Z5M0"/>
<evidence type="ECO:0000313" key="23">
    <source>
        <dbReference type="Proteomes" id="UP000515156"/>
    </source>
</evidence>
<dbReference type="GO" id="GO:0004888">
    <property type="term" value="F:transmembrane signaling receptor activity"/>
    <property type="evidence" value="ECO:0007669"/>
    <property type="project" value="InterPro"/>
</dbReference>
<keyword evidence="8" id="KW-0770">Synapse</keyword>
<keyword evidence="11" id="KW-1015">Disulfide bond</keyword>
<feature type="domain" description="Neurotransmitter-gated ion-channel ligand-binding" evidence="21">
    <location>
        <begin position="29"/>
        <end position="243"/>
    </location>
</feature>
<dbReference type="InterPro" id="IPR002394">
    <property type="entry name" value="Nicotinic_acetylcholine_rcpt"/>
</dbReference>
<comment type="similarity">
    <text evidence="20">Belongs to the ligand-gated ion channel (TC 1.A.9) family.</text>
</comment>
<dbReference type="InterPro" id="IPR038050">
    <property type="entry name" value="Neuro_actylchol_rec"/>
</dbReference>
<dbReference type="InterPro" id="IPR018000">
    <property type="entry name" value="Neurotransmitter_ion_chnl_CS"/>
</dbReference>
<evidence type="ECO:0000256" key="5">
    <source>
        <dbReference type="ARBA" id="ARBA00022692"/>
    </source>
</evidence>
<dbReference type="GeneID" id="115478592"/>
<evidence type="ECO:0000256" key="15">
    <source>
        <dbReference type="ARBA" id="ARBA00023286"/>
    </source>
</evidence>
<keyword evidence="23" id="KW-1185">Reference proteome</keyword>
<dbReference type="PRINTS" id="PR00254">
    <property type="entry name" value="NICOTINICR"/>
</dbReference>
<dbReference type="SUPFAM" id="SSF63712">
    <property type="entry name" value="Nicotinic receptor ligand binding domain-like"/>
    <property type="match status" value="1"/>
</dbReference>
<keyword evidence="16 20" id="KW-0407">Ion channel</keyword>
<evidence type="ECO:0000256" key="7">
    <source>
        <dbReference type="ARBA" id="ARBA00022989"/>
    </source>
</evidence>
<dbReference type="AlphaFoldDB" id="A0A6P7Z5M0"/>
<evidence type="ECO:0000256" key="6">
    <source>
        <dbReference type="ARBA" id="ARBA00022729"/>
    </source>
</evidence>
<dbReference type="CDD" id="cd19064">
    <property type="entry name" value="LGIC_TM_nAChR"/>
    <property type="match status" value="1"/>
</dbReference>
<feature type="transmembrane region" description="Helical" evidence="20">
    <location>
        <begin position="477"/>
        <end position="499"/>
    </location>
</feature>
<dbReference type="RefSeq" id="XP_030071926.1">
    <property type="nucleotide sequence ID" value="XM_030216066.1"/>
</dbReference>
<dbReference type="PANTHER" id="PTHR18945">
    <property type="entry name" value="NEUROTRANSMITTER GATED ION CHANNEL"/>
    <property type="match status" value="1"/>
</dbReference>
<dbReference type="KEGG" id="muo:115478592"/>
<evidence type="ECO:0000259" key="21">
    <source>
        <dbReference type="Pfam" id="PF02931"/>
    </source>
</evidence>
<evidence type="ECO:0000256" key="3">
    <source>
        <dbReference type="ARBA" id="ARBA00022448"/>
    </source>
</evidence>
<evidence type="ECO:0000256" key="20">
    <source>
        <dbReference type="RuleBase" id="RU000687"/>
    </source>
</evidence>
<evidence type="ECO:0000256" key="18">
    <source>
        <dbReference type="ARBA" id="ARBA00034430"/>
    </source>
</evidence>
<dbReference type="Gene3D" id="2.70.170.10">
    <property type="entry name" value="Neurotransmitter-gated ion-channel ligand-binding domain"/>
    <property type="match status" value="1"/>
</dbReference>
<keyword evidence="14" id="KW-0628">Postsynaptic cell membrane</keyword>
<dbReference type="FunCoup" id="A0A6P7Z5M0">
    <property type="interactions" value="348"/>
</dbReference>
<evidence type="ECO:0000256" key="12">
    <source>
        <dbReference type="ARBA" id="ARBA00023170"/>
    </source>
</evidence>
<comment type="catalytic activity">
    <reaction evidence="19">
        <text>Na(+)(in) = Na(+)(out)</text>
        <dbReference type="Rhea" id="RHEA:34963"/>
        <dbReference type="ChEBI" id="CHEBI:29101"/>
    </reaction>
</comment>
<dbReference type="Gene3D" id="1.20.58.390">
    <property type="entry name" value="Neurotransmitter-gated ion-channel transmembrane domain"/>
    <property type="match status" value="2"/>
</dbReference>
<dbReference type="GO" id="GO:0022848">
    <property type="term" value="F:acetylcholine-gated monoatomic cation-selective channel activity"/>
    <property type="evidence" value="ECO:0007669"/>
    <property type="project" value="InterPro"/>
</dbReference>
<organism evidence="23 24">
    <name type="scientific">Microcaecilia unicolor</name>
    <dbReference type="NCBI Taxonomy" id="1415580"/>
    <lineage>
        <taxon>Eukaryota</taxon>
        <taxon>Metazoa</taxon>
        <taxon>Chordata</taxon>
        <taxon>Craniata</taxon>
        <taxon>Vertebrata</taxon>
        <taxon>Euteleostomi</taxon>
        <taxon>Amphibia</taxon>
        <taxon>Gymnophiona</taxon>
        <taxon>Siphonopidae</taxon>
        <taxon>Microcaecilia</taxon>
    </lineage>
</organism>
<dbReference type="PROSITE" id="PS00236">
    <property type="entry name" value="NEUROTR_ION_CHANNEL"/>
    <property type="match status" value="1"/>
</dbReference>
<dbReference type="Pfam" id="PF02932">
    <property type="entry name" value="Neur_chan_memb"/>
    <property type="match status" value="1"/>
</dbReference>
<evidence type="ECO:0000256" key="14">
    <source>
        <dbReference type="ARBA" id="ARBA00023257"/>
    </source>
</evidence>
<evidence type="ECO:0000256" key="17">
    <source>
        <dbReference type="ARBA" id="ARBA00034104"/>
    </source>
</evidence>
<keyword evidence="12 24" id="KW-0675">Receptor</keyword>
<evidence type="ECO:0000256" key="9">
    <source>
        <dbReference type="ARBA" id="ARBA00023065"/>
    </source>
</evidence>
<sequence length="516" mass="59310">MGTQTLLCLLMITGTCLRCTLALAQNQEAKLLSHLMENYNRELRPAEKEGDIIDVRIKLILTNLIYLNERDEALKTNVWIDMKWTDYRLAWKPEDFDGLKVLRVPSKMVWLPDIVLENNIDGKFEVTLYVNLLIHSNGFIHWLPPAIYRSTCSVIVAYFPFDWQNCTMVFRSQTYSAHEVQLLLAVEEGRTIEWIVIEKADFTENGEWAIKHRPAKKVLNRHLTPDDVNYQEIVFYLIIQRKPLFYIINIIVPCVLISFIGVLTYFLPAKAGGQKCTFSINILLAQTVFLILIAKKVPETSQAVPLISKYITFLIVVTIVIVGSAVVVLNISLRTPNTHSMSNMVKEVFLNLIPRALGMHLRHDMMPTWPEPIIRRRSSLDLMVKAEEYILRQARTELMFQKQKERDGLIKDILQIIGSSLENGRSQDLYYSLMHAAPEIRACVEACNYIAKAKQEQSEFDKENEEWILVGRVIDRVCFVVISCVLIFVTTGIFVAAHFNQAPLHPFPGDPKKYLP</sequence>
<dbReference type="InterPro" id="IPR006201">
    <property type="entry name" value="Neur_channel"/>
</dbReference>
<keyword evidence="10 20" id="KW-0472">Membrane</keyword>
<accession>A0A6P7Z5M0</accession>
<comment type="subunit">
    <text evidence="2">Pentamer of two alpha chains, and one each of the beta, delta, and gamma (in immature muscle) or epsilon (in mature muscle) chains.</text>
</comment>
<evidence type="ECO:0000256" key="8">
    <source>
        <dbReference type="ARBA" id="ARBA00023018"/>
    </source>
</evidence>
<dbReference type="InterPro" id="IPR006202">
    <property type="entry name" value="Neur_chan_lig-bd"/>
</dbReference>
<dbReference type="FunFam" id="1.20.58.390:FF:000010">
    <property type="entry name" value="Nicotinic acetylcholine receptor subunit epsilon"/>
    <property type="match status" value="1"/>
</dbReference>
<gene>
    <name evidence="24" type="primary">CHRNG</name>
</gene>
<name>A0A6P7Z5M0_9AMPH</name>
<evidence type="ECO:0000256" key="2">
    <source>
        <dbReference type="ARBA" id="ARBA00011357"/>
    </source>
</evidence>
<dbReference type="InterPro" id="IPR036719">
    <property type="entry name" value="Neuro-gated_channel_TM_sf"/>
</dbReference>
<dbReference type="FunFam" id="2.70.170.10:FF:000012">
    <property type="entry name" value="Nicotinic acetylcholine receptor subunit gamma"/>
    <property type="match status" value="1"/>
</dbReference>
<dbReference type="InterPro" id="IPR006029">
    <property type="entry name" value="Neurotrans-gated_channel_TM"/>
</dbReference>
<reference evidence="24" key="1">
    <citation type="submission" date="2025-08" db="UniProtKB">
        <authorList>
            <consortium name="RefSeq"/>
        </authorList>
    </citation>
    <scope>IDENTIFICATION</scope>
</reference>
<dbReference type="Proteomes" id="UP000515156">
    <property type="component" value="Chromosome 10"/>
</dbReference>
<keyword evidence="7 20" id="KW-1133">Transmembrane helix</keyword>
<keyword evidence="5 20" id="KW-0812">Transmembrane</keyword>
<evidence type="ECO:0000256" key="4">
    <source>
        <dbReference type="ARBA" id="ARBA00022475"/>
    </source>
</evidence>
<evidence type="ECO:0000256" key="1">
    <source>
        <dbReference type="ARBA" id="ARBA00003328"/>
    </source>
</evidence>
<keyword evidence="6 20" id="KW-0732">Signal</keyword>
<feature type="transmembrane region" description="Helical" evidence="20">
    <location>
        <begin position="310"/>
        <end position="333"/>
    </location>
</feature>
<evidence type="ECO:0000256" key="19">
    <source>
        <dbReference type="ARBA" id="ARBA00036239"/>
    </source>
</evidence>
<feature type="domain" description="Neurotransmitter-gated ion-channel transmembrane" evidence="22">
    <location>
        <begin position="250"/>
        <end position="494"/>
    </location>
</feature>
<protein>
    <submittedName>
        <fullName evidence="24">Acetylcholine receptor subunit gamma</fullName>
    </submittedName>
</protein>
<keyword evidence="3 20" id="KW-0813">Transport</keyword>
<evidence type="ECO:0000313" key="24">
    <source>
        <dbReference type="RefSeq" id="XP_030071926.1"/>
    </source>
</evidence>
<feature type="chain" id="PRO_5028520653" evidence="20">
    <location>
        <begin position="23"/>
        <end position="516"/>
    </location>
</feature>
<feature type="transmembrane region" description="Helical" evidence="20">
    <location>
        <begin position="244"/>
        <end position="266"/>
    </location>
</feature>
<feature type="transmembrane region" description="Helical" evidence="20">
    <location>
        <begin position="278"/>
        <end position="298"/>
    </location>
</feature>
<dbReference type="SUPFAM" id="SSF90112">
    <property type="entry name" value="Neurotransmitter-gated ion-channel transmembrane pore"/>
    <property type="match status" value="1"/>
</dbReference>
<evidence type="ECO:0000256" key="11">
    <source>
        <dbReference type="ARBA" id="ARBA00023157"/>
    </source>
</evidence>
<keyword evidence="9 20" id="KW-0406">Ion transport</keyword>
<comment type="function">
    <text evidence="1">After binding acetylcholine, the AChR responds by an extensive change in conformation that affects all subunits and leads to opening of an ion-conducting channel across the plasma membrane.</text>
</comment>
<evidence type="ECO:0000256" key="13">
    <source>
        <dbReference type="ARBA" id="ARBA00023180"/>
    </source>
</evidence>